<feature type="transmembrane region" description="Helical" evidence="5">
    <location>
        <begin position="123"/>
        <end position="145"/>
    </location>
</feature>
<dbReference type="PANTHER" id="PTHR23291">
    <property type="entry name" value="BAX INHIBITOR-RELATED"/>
    <property type="match status" value="1"/>
</dbReference>
<evidence type="ECO:0000313" key="7">
    <source>
        <dbReference type="EMBL" id="KZS20159.1"/>
    </source>
</evidence>
<evidence type="ECO:0000256" key="4">
    <source>
        <dbReference type="ARBA" id="ARBA00023136"/>
    </source>
</evidence>
<evidence type="ECO:0000256" key="3">
    <source>
        <dbReference type="ARBA" id="ARBA00022989"/>
    </source>
</evidence>
<feature type="transmembrane region" description="Helical" evidence="5">
    <location>
        <begin position="90"/>
        <end position="111"/>
    </location>
</feature>
<feature type="compositionally biased region" description="Polar residues" evidence="6">
    <location>
        <begin position="1"/>
        <end position="19"/>
    </location>
</feature>
<feature type="transmembrane region" description="Helical" evidence="5">
    <location>
        <begin position="179"/>
        <end position="198"/>
    </location>
</feature>
<evidence type="ECO:0000256" key="6">
    <source>
        <dbReference type="SAM" id="MobiDB-lite"/>
    </source>
</evidence>
<proteinExistence type="inferred from homology"/>
<dbReference type="GO" id="GO:0016020">
    <property type="term" value="C:membrane"/>
    <property type="evidence" value="ECO:0007669"/>
    <property type="project" value="UniProtKB-SubCell"/>
</dbReference>
<evidence type="ECO:0000256" key="1">
    <source>
        <dbReference type="ARBA" id="ARBA00004141"/>
    </source>
</evidence>
<evidence type="ECO:0000256" key="5">
    <source>
        <dbReference type="RuleBase" id="RU004379"/>
    </source>
</evidence>
<dbReference type="PANTHER" id="PTHR23291:SF47">
    <property type="entry name" value="TRANSMEMBRANE BAX INHIBITOR MOTIF CONTAINING 7"/>
    <property type="match status" value="1"/>
</dbReference>
<accession>A0A0P5CKF1</accession>
<keyword evidence="4 5" id="KW-0472">Membrane</keyword>
<evidence type="ECO:0000256" key="2">
    <source>
        <dbReference type="ARBA" id="ARBA00022692"/>
    </source>
</evidence>
<keyword evidence="8" id="KW-1185">Reference proteome</keyword>
<keyword evidence="2 5" id="KW-0812">Transmembrane</keyword>
<gene>
    <name evidence="7" type="ORF">APZ42_013143</name>
</gene>
<dbReference type="CDD" id="cd10428">
    <property type="entry name" value="LFG_like"/>
    <property type="match status" value="1"/>
</dbReference>
<comment type="similarity">
    <text evidence="5">Belongs to the BI1 family.</text>
</comment>
<name>A0A0P5CKF1_9CRUS</name>
<organism evidence="7 8">
    <name type="scientific">Daphnia magna</name>
    <dbReference type="NCBI Taxonomy" id="35525"/>
    <lineage>
        <taxon>Eukaryota</taxon>
        <taxon>Metazoa</taxon>
        <taxon>Ecdysozoa</taxon>
        <taxon>Arthropoda</taxon>
        <taxon>Crustacea</taxon>
        <taxon>Branchiopoda</taxon>
        <taxon>Diplostraca</taxon>
        <taxon>Cladocera</taxon>
        <taxon>Anomopoda</taxon>
        <taxon>Daphniidae</taxon>
        <taxon>Daphnia</taxon>
    </lineage>
</organism>
<dbReference type="InterPro" id="IPR006214">
    <property type="entry name" value="Bax_inhibitor_1-related"/>
</dbReference>
<reference evidence="7 8" key="1">
    <citation type="submission" date="2016-03" db="EMBL/GenBank/DDBJ databases">
        <title>EvidentialGene: Evidence-directed Construction of Genes on Genomes.</title>
        <authorList>
            <person name="Gilbert D.G."/>
            <person name="Choi J.-H."/>
            <person name="Mockaitis K."/>
            <person name="Colbourne J."/>
            <person name="Pfrender M."/>
        </authorList>
    </citation>
    <scope>NUCLEOTIDE SEQUENCE [LARGE SCALE GENOMIC DNA]</scope>
    <source>
        <strain evidence="7 8">Xinb3</strain>
        <tissue evidence="7">Complete organism</tissue>
    </source>
</reference>
<dbReference type="Proteomes" id="UP000076858">
    <property type="component" value="Unassembled WGS sequence"/>
</dbReference>
<dbReference type="Pfam" id="PF01027">
    <property type="entry name" value="Bax1-I"/>
    <property type="match status" value="1"/>
</dbReference>
<feature type="transmembrane region" description="Helical" evidence="5">
    <location>
        <begin position="235"/>
        <end position="251"/>
    </location>
</feature>
<comment type="caution">
    <text evidence="7">The sequence shown here is derived from an EMBL/GenBank/DDBJ whole genome shotgun (WGS) entry which is preliminary data.</text>
</comment>
<keyword evidence="3 5" id="KW-1133">Transmembrane helix</keyword>
<comment type="subcellular location">
    <subcellularLocation>
        <location evidence="1">Membrane</location>
        <topology evidence="1">Multi-pass membrane protein</topology>
    </subcellularLocation>
</comment>
<evidence type="ECO:0000313" key="8">
    <source>
        <dbReference type="Proteomes" id="UP000076858"/>
    </source>
</evidence>
<feature type="transmembrane region" description="Helical" evidence="5">
    <location>
        <begin position="204"/>
        <end position="228"/>
    </location>
</feature>
<dbReference type="EMBL" id="LRGB01000243">
    <property type="protein sequence ID" value="KZS20159.1"/>
    <property type="molecule type" value="Genomic_DNA"/>
</dbReference>
<sequence>MLVSGETGNIRSSMFSPSNHAVEHSNELSNENSILVDNDMSDSKSYSSFRSAFPPTNETQDENHAFSPGVIDNSFSFSEKTIRMAFIRKVYAILMVQLAVTMGCIAVFVFVQPIALYSKGHPQLMIGALVMSIVLLIPLICCIDFRRRWPLNIIMLGTFTLCEGFLLGSLSSHYDSKEVLVAAGICTAVCLALTLFSMQTKWDFTAMGGILLALVVVLLMAGIVAICVRGKIMQIIYASLGALVFSAYLVFDTQLMLGGKHKYSISPEEYIFAALNLYLDIVNIFIYVLALVGGSK</sequence>
<feature type="region of interest" description="Disordered" evidence="6">
    <location>
        <begin position="1"/>
        <end position="22"/>
    </location>
</feature>
<dbReference type="AlphaFoldDB" id="A0A0P5CKF1"/>
<feature type="transmembrane region" description="Helical" evidence="5">
    <location>
        <begin position="271"/>
        <end position="292"/>
    </location>
</feature>
<protein>
    <submittedName>
        <fullName evidence="7">Protein lifeguard 4</fullName>
    </submittedName>
</protein>
<dbReference type="OrthoDB" id="7933078at2759"/>